<feature type="transmembrane region" description="Helical" evidence="10">
    <location>
        <begin position="75"/>
        <end position="100"/>
    </location>
</feature>
<dbReference type="AlphaFoldDB" id="A0A0F0KZ44"/>
<evidence type="ECO:0000256" key="4">
    <source>
        <dbReference type="ARBA" id="ARBA00022519"/>
    </source>
</evidence>
<reference evidence="11 12" key="1">
    <citation type="submission" date="2015-02" db="EMBL/GenBank/DDBJ databases">
        <title>Draft genome sequences of ten Microbacterium spp. with emphasis on heavy metal contaminated environments.</title>
        <authorList>
            <person name="Corretto E."/>
        </authorList>
    </citation>
    <scope>NUCLEOTIDE SEQUENCE [LARGE SCALE GENOMIC DNA]</scope>
    <source>
        <strain evidence="11 12">DSM 23848</strain>
    </source>
</reference>
<keyword evidence="8" id="KW-0764">Sulfate transport</keyword>
<dbReference type="RefSeq" id="WP_045250144.1">
    <property type="nucleotide sequence ID" value="NZ_JYIT01000070.1"/>
</dbReference>
<keyword evidence="9 10" id="KW-0472">Membrane</keyword>
<dbReference type="Proteomes" id="UP000033448">
    <property type="component" value="Unassembled WGS sequence"/>
</dbReference>
<feature type="transmembrane region" description="Helical" evidence="10">
    <location>
        <begin position="137"/>
        <end position="169"/>
    </location>
</feature>
<evidence type="ECO:0000256" key="9">
    <source>
        <dbReference type="ARBA" id="ARBA00023136"/>
    </source>
</evidence>
<dbReference type="PANTHER" id="PTHR37468:SF1">
    <property type="entry name" value="SULFATE TRANSPORTER CYSZ"/>
    <property type="match status" value="1"/>
</dbReference>
<protein>
    <submittedName>
        <fullName evidence="11">Protein CysZ</fullName>
    </submittedName>
</protein>
<evidence type="ECO:0000313" key="12">
    <source>
        <dbReference type="Proteomes" id="UP000033448"/>
    </source>
</evidence>
<proteinExistence type="predicted"/>
<dbReference type="GO" id="GO:0019344">
    <property type="term" value="P:cysteine biosynthetic process"/>
    <property type="evidence" value="ECO:0007669"/>
    <property type="project" value="TreeGrafter"/>
</dbReference>
<keyword evidence="12" id="KW-1185">Reference proteome</keyword>
<accession>A0A0F0KZ44</accession>
<dbReference type="InterPro" id="IPR059112">
    <property type="entry name" value="CysZ/EI24"/>
</dbReference>
<keyword evidence="7 10" id="KW-1133">Transmembrane helix</keyword>
<dbReference type="PATRIC" id="fig|582680.7.peg.1475"/>
<keyword evidence="2" id="KW-0813">Transport</keyword>
<dbReference type="EMBL" id="JYIT01000070">
    <property type="protein sequence ID" value="KJL25370.1"/>
    <property type="molecule type" value="Genomic_DNA"/>
</dbReference>
<dbReference type="Pfam" id="PF07264">
    <property type="entry name" value="EI24"/>
    <property type="match status" value="1"/>
</dbReference>
<keyword evidence="4" id="KW-0997">Cell inner membrane</keyword>
<keyword evidence="6 10" id="KW-0812">Transmembrane</keyword>
<evidence type="ECO:0000256" key="5">
    <source>
        <dbReference type="ARBA" id="ARBA00022605"/>
    </source>
</evidence>
<keyword evidence="5" id="KW-0028">Amino-acid biosynthesis</keyword>
<evidence type="ECO:0000256" key="6">
    <source>
        <dbReference type="ARBA" id="ARBA00022692"/>
    </source>
</evidence>
<dbReference type="PANTHER" id="PTHR37468">
    <property type="entry name" value="SULFATE TRANSPORTER CYSZ"/>
    <property type="match status" value="1"/>
</dbReference>
<evidence type="ECO:0000256" key="3">
    <source>
        <dbReference type="ARBA" id="ARBA00022475"/>
    </source>
</evidence>
<dbReference type="GO" id="GO:0000103">
    <property type="term" value="P:sulfate assimilation"/>
    <property type="evidence" value="ECO:0007669"/>
    <property type="project" value="TreeGrafter"/>
</dbReference>
<sequence length="254" mass="26397">MIREFAAGVGTLLRGFGLWRTRPRLLALGLIPAVIAFLVLAALLIPLGLSLGGITAWMTPFADGWIAGWRDALRVALGIVLFVAGAVLSGLVFTALTLTIGDPFYQRIWREVERELGGPEPTGETGFWSTVGEGLRLIVLGALVALLTLVLGLVPVVGGVLATVVGVLLSGRLLARELTGRAFDARGLSGDDRARLLASGRARVLGFGVAAQLCFLVPLGAVVTMPAAVAGSTMLARALSDRAADVATEAARHA</sequence>
<dbReference type="GO" id="GO:0005886">
    <property type="term" value="C:plasma membrane"/>
    <property type="evidence" value="ECO:0007669"/>
    <property type="project" value="TreeGrafter"/>
</dbReference>
<dbReference type="GO" id="GO:0009675">
    <property type="term" value="F:high-affinity sulfate:proton symporter activity"/>
    <property type="evidence" value="ECO:0007669"/>
    <property type="project" value="TreeGrafter"/>
</dbReference>
<evidence type="ECO:0000256" key="1">
    <source>
        <dbReference type="ARBA" id="ARBA00004141"/>
    </source>
</evidence>
<comment type="caution">
    <text evidence="11">The sequence shown here is derived from an EMBL/GenBank/DDBJ whole genome shotgun (WGS) entry which is preliminary data.</text>
</comment>
<feature type="transmembrane region" description="Helical" evidence="10">
    <location>
        <begin position="25"/>
        <end position="54"/>
    </location>
</feature>
<dbReference type="InterPro" id="IPR050480">
    <property type="entry name" value="CysZ-like"/>
</dbReference>
<evidence type="ECO:0000313" key="11">
    <source>
        <dbReference type="EMBL" id="KJL25370.1"/>
    </source>
</evidence>
<evidence type="ECO:0000256" key="8">
    <source>
        <dbReference type="ARBA" id="ARBA00023032"/>
    </source>
</evidence>
<comment type="subcellular location">
    <subcellularLocation>
        <location evidence="1">Membrane</location>
        <topology evidence="1">Multi-pass membrane protein</topology>
    </subcellularLocation>
</comment>
<keyword evidence="3" id="KW-1003">Cell membrane</keyword>
<evidence type="ECO:0000256" key="2">
    <source>
        <dbReference type="ARBA" id="ARBA00022448"/>
    </source>
</evidence>
<feature type="transmembrane region" description="Helical" evidence="10">
    <location>
        <begin position="204"/>
        <end position="229"/>
    </location>
</feature>
<organism evidence="11 12">
    <name type="scientific">Microbacterium azadirachtae</name>
    <dbReference type="NCBI Taxonomy" id="582680"/>
    <lineage>
        <taxon>Bacteria</taxon>
        <taxon>Bacillati</taxon>
        <taxon>Actinomycetota</taxon>
        <taxon>Actinomycetes</taxon>
        <taxon>Micrococcales</taxon>
        <taxon>Microbacteriaceae</taxon>
        <taxon>Microbacterium</taxon>
    </lineage>
</organism>
<evidence type="ECO:0000256" key="10">
    <source>
        <dbReference type="SAM" id="Phobius"/>
    </source>
</evidence>
<gene>
    <name evidence="11" type="primary">cysZ</name>
    <name evidence="11" type="ORF">RL72_01438</name>
</gene>
<evidence type="ECO:0000256" key="7">
    <source>
        <dbReference type="ARBA" id="ARBA00022989"/>
    </source>
</evidence>
<dbReference type="OrthoDB" id="3375053at2"/>
<name>A0A0F0KZ44_9MICO</name>